<keyword evidence="2" id="KW-1185">Reference proteome</keyword>
<name>K6EAE3_9BACI</name>
<organism evidence="1 2">
    <name type="scientific">Neobacillus bataviensis LMG 21833</name>
    <dbReference type="NCBI Taxonomy" id="1117379"/>
    <lineage>
        <taxon>Bacteria</taxon>
        <taxon>Bacillati</taxon>
        <taxon>Bacillota</taxon>
        <taxon>Bacilli</taxon>
        <taxon>Bacillales</taxon>
        <taxon>Bacillaceae</taxon>
        <taxon>Neobacillus</taxon>
    </lineage>
</organism>
<gene>
    <name evidence="1" type="ORF">BABA_05666</name>
</gene>
<protein>
    <submittedName>
        <fullName evidence="1">Uncharacterized protein</fullName>
    </submittedName>
</protein>
<dbReference type="eggNOG" id="ENOG50347H7">
    <property type="taxonomic scope" value="Bacteria"/>
</dbReference>
<dbReference type="STRING" id="1117379.BABA_05666"/>
<dbReference type="RefSeq" id="WP_007084160.1">
    <property type="nucleotide sequence ID" value="NZ_AJLS01000039.1"/>
</dbReference>
<proteinExistence type="predicted"/>
<accession>K6EAE3</accession>
<reference evidence="1 2" key="1">
    <citation type="journal article" date="2012" name="Front. Microbiol.">
        <title>Redundancy and modularity in membrane-associated dissimilatory nitrate reduction in Bacillus.</title>
        <authorList>
            <person name="Heylen K."/>
            <person name="Keltjens J."/>
        </authorList>
    </citation>
    <scope>NUCLEOTIDE SEQUENCE [LARGE SCALE GENOMIC DNA]</scope>
    <source>
        <strain evidence="2">LMG 21833T</strain>
    </source>
</reference>
<dbReference type="AlphaFoldDB" id="K6EAE3"/>
<dbReference type="PATRIC" id="fig|1117379.3.peg.1184"/>
<dbReference type="Proteomes" id="UP000006316">
    <property type="component" value="Unassembled WGS sequence"/>
</dbReference>
<evidence type="ECO:0000313" key="1">
    <source>
        <dbReference type="EMBL" id="EKN70371.1"/>
    </source>
</evidence>
<comment type="caution">
    <text evidence="1">The sequence shown here is derived from an EMBL/GenBank/DDBJ whole genome shotgun (WGS) entry which is preliminary data.</text>
</comment>
<evidence type="ECO:0000313" key="2">
    <source>
        <dbReference type="Proteomes" id="UP000006316"/>
    </source>
</evidence>
<dbReference type="EMBL" id="AJLS01000039">
    <property type="protein sequence ID" value="EKN70371.1"/>
    <property type="molecule type" value="Genomic_DNA"/>
</dbReference>
<dbReference type="OrthoDB" id="2878419at2"/>
<sequence length="90" mass="10704">MLYVRHTVGSRLFYETTEYEIKPSDHGWEISFNTDNETAATLLKFHNELNIFYVEENQKTWFYSSEGIVEFLEDQSKLLIYADHKTAYPV</sequence>